<evidence type="ECO:0000256" key="1">
    <source>
        <dbReference type="SAM" id="Phobius"/>
    </source>
</evidence>
<feature type="transmembrane region" description="Helical" evidence="1">
    <location>
        <begin position="104"/>
        <end position="122"/>
    </location>
</feature>
<dbReference type="InterPro" id="IPR046716">
    <property type="entry name" value="DUF6608"/>
</dbReference>
<dbReference type="PROSITE" id="PS51257">
    <property type="entry name" value="PROKAR_LIPOPROTEIN"/>
    <property type="match status" value="1"/>
</dbReference>
<accession>A0A930DPP8</accession>
<keyword evidence="1" id="KW-0812">Transmembrane</keyword>
<organism evidence="2 3">
    <name type="scientific">Oribacterium parvum</name>
    <dbReference type="NCBI Taxonomy" id="1501329"/>
    <lineage>
        <taxon>Bacteria</taxon>
        <taxon>Bacillati</taxon>
        <taxon>Bacillota</taxon>
        <taxon>Clostridia</taxon>
        <taxon>Lachnospirales</taxon>
        <taxon>Lachnospiraceae</taxon>
        <taxon>Oribacterium</taxon>
    </lineage>
</organism>
<feature type="transmembrane region" description="Helical" evidence="1">
    <location>
        <begin position="73"/>
        <end position="92"/>
    </location>
</feature>
<keyword evidence="1" id="KW-0472">Membrane</keyword>
<evidence type="ECO:0000313" key="2">
    <source>
        <dbReference type="EMBL" id="MBF1283866.1"/>
    </source>
</evidence>
<gene>
    <name evidence="2" type="ORF">HXM93_04950</name>
</gene>
<evidence type="ECO:0000313" key="3">
    <source>
        <dbReference type="Proteomes" id="UP000709351"/>
    </source>
</evidence>
<dbReference type="AlphaFoldDB" id="A0A930DPP8"/>
<dbReference type="Proteomes" id="UP000709351">
    <property type="component" value="Unassembled WGS sequence"/>
</dbReference>
<dbReference type="EMBL" id="JABZRD010000274">
    <property type="protein sequence ID" value="MBF1283866.1"/>
    <property type="molecule type" value="Genomic_DNA"/>
</dbReference>
<name>A0A930DPP8_9FIRM</name>
<feature type="transmembrane region" description="Helical" evidence="1">
    <location>
        <begin position="7"/>
        <end position="33"/>
    </location>
</feature>
<comment type="caution">
    <text evidence="2">The sequence shown here is derived from an EMBL/GenBank/DDBJ whole genome shotgun (WGS) entry which is preliminary data.</text>
</comment>
<dbReference type="Pfam" id="PF20312">
    <property type="entry name" value="DUF6608"/>
    <property type="match status" value="1"/>
</dbReference>
<evidence type="ECO:0008006" key="4">
    <source>
        <dbReference type="Google" id="ProtNLM"/>
    </source>
</evidence>
<reference evidence="2" key="1">
    <citation type="submission" date="2020-04" db="EMBL/GenBank/DDBJ databases">
        <title>Deep metagenomics examines the oral microbiome during advanced dental caries in children, revealing novel taxa and co-occurrences with host molecules.</title>
        <authorList>
            <person name="Baker J.L."/>
            <person name="Morton J.T."/>
            <person name="Dinis M."/>
            <person name="Alvarez R."/>
            <person name="Tran N.C."/>
            <person name="Knight R."/>
            <person name="Edlund A."/>
        </authorList>
    </citation>
    <scope>NUCLEOTIDE SEQUENCE</scope>
    <source>
        <strain evidence="2">JCVI_24_bin.2</strain>
    </source>
</reference>
<feature type="transmembrane region" description="Helical" evidence="1">
    <location>
        <begin position="39"/>
        <end position="61"/>
    </location>
</feature>
<sequence length="132" mass="15095">MKITCRLLKYIAILFCSIFTVATIASCIINLLMGNTNDTYFHILDRAVITLIGSIIIGIVADVDFKNPIFNCLIPYLIFIILAFLYVFISGFFVELHPNAYRDIFINDTIAYIIVYVSIAIYKNRAKRKINN</sequence>
<protein>
    <recommendedName>
        <fullName evidence="4">DUF3021 family protein</fullName>
    </recommendedName>
</protein>
<keyword evidence="1" id="KW-1133">Transmembrane helix</keyword>
<proteinExistence type="predicted"/>